<sequence>MNRWREFVLVIALFAALIAFTIYGPGRSTTDDGERGSTYSQGDEGALGLQRWLETLGYTTERLQYTDWVIPDRAAVLFIIAPTQRPIVESEAEEILRWVRDGGTLIAVDERPQLALASNALWRILNVTTTFSDTADFIEDERALPTQPVLFEPPVTSVQVDTSAVLTPDEPGYVPVLQTQYGPTLLGRQEGRGYMYLSAAAHPFTNTGLREPGSGALVLNLIARVPRGATILFDEVHHGFGDANGATNRSLRQIAL</sequence>
<name>A0A6J4LTQ1_9CHLR</name>
<feature type="non-terminal residue" evidence="2">
    <location>
        <position position="256"/>
    </location>
</feature>
<dbReference type="AlphaFoldDB" id="A0A6J4LTQ1"/>
<feature type="domain" description="DUF4350" evidence="1">
    <location>
        <begin position="39"/>
        <end position="222"/>
    </location>
</feature>
<organism evidence="2">
    <name type="scientific">uncultured Chloroflexia bacterium</name>
    <dbReference type="NCBI Taxonomy" id="1672391"/>
    <lineage>
        <taxon>Bacteria</taxon>
        <taxon>Bacillati</taxon>
        <taxon>Chloroflexota</taxon>
        <taxon>Chloroflexia</taxon>
        <taxon>environmental samples</taxon>
    </lineage>
</organism>
<proteinExistence type="predicted"/>
<dbReference type="Pfam" id="PF14258">
    <property type="entry name" value="DUF4350"/>
    <property type="match status" value="1"/>
</dbReference>
<reference evidence="2" key="1">
    <citation type="submission" date="2020-02" db="EMBL/GenBank/DDBJ databases">
        <authorList>
            <person name="Meier V. D."/>
        </authorList>
    </citation>
    <scope>NUCLEOTIDE SEQUENCE</scope>
    <source>
        <strain evidence="2">AVDCRST_MAG93</strain>
    </source>
</reference>
<dbReference type="InterPro" id="IPR025646">
    <property type="entry name" value="DUF4350"/>
</dbReference>
<dbReference type="EMBL" id="CADCTR010002217">
    <property type="protein sequence ID" value="CAA9339636.1"/>
    <property type="molecule type" value="Genomic_DNA"/>
</dbReference>
<accession>A0A6J4LTQ1</accession>
<protein>
    <recommendedName>
        <fullName evidence="1">DUF4350 domain-containing protein</fullName>
    </recommendedName>
</protein>
<evidence type="ECO:0000313" key="2">
    <source>
        <dbReference type="EMBL" id="CAA9339636.1"/>
    </source>
</evidence>
<evidence type="ECO:0000259" key="1">
    <source>
        <dbReference type="Pfam" id="PF14258"/>
    </source>
</evidence>
<gene>
    <name evidence="2" type="ORF">AVDCRST_MAG93-6576</name>
</gene>